<gene>
    <name evidence="3" type="ORF">CAUJ_LOCUS13887</name>
</gene>
<protein>
    <submittedName>
        <fullName evidence="3">Uncharacterized protein</fullName>
    </submittedName>
</protein>
<dbReference type="EMBL" id="CAJGYM010000111">
    <property type="protein sequence ID" value="CAD6197980.1"/>
    <property type="molecule type" value="Genomic_DNA"/>
</dbReference>
<reference evidence="3" key="1">
    <citation type="submission" date="2020-10" db="EMBL/GenBank/DDBJ databases">
        <authorList>
            <person name="Kikuchi T."/>
        </authorList>
    </citation>
    <scope>NUCLEOTIDE SEQUENCE</scope>
    <source>
        <strain evidence="3">NKZ352</strain>
    </source>
</reference>
<dbReference type="OrthoDB" id="5836124at2759"/>
<name>A0A8S1HTU5_9PELO</name>
<dbReference type="AlphaFoldDB" id="A0A8S1HTU5"/>
<evidence type="ECO:0000313" key="4">
    <source>
        <dbReference type="Proteomes" id="UP000835052"/>
    </source>
</evidence>
<evidence type="ECO:0000256" key="2">
    <source>
        <dbReference type="SAM" id="Phobius"/>
    </source>
</evidence>
<organism evidence="3 4">
    <name type="scientific">Caenorhabditis auriculariae</name>
    <dbReference type="NCBI Taxonomy" id="2777116"/>
    <lineage>
        <taxon>Eukaryota</taxon>
        <taxon>Metazoa</taxon>
        <taxon>Ecdysozoa</taxon>
        <taxon>Nematoda</taxon>
        <taxon>Chromadorea</taxon>
        <taxon>Rhabditida</taxon>
        <taxon>Rhabditina</taxon>
        <taxon>Rhabditomorpha</taxon>
        <taxon>Rhabditoidea</taxon>
        <taxon>Rhabditidae</taxon>
        <taxon>Peloderinae</taxon>
        <taxon>Caenorhabditis</taxon>
    </lineage>
</organism>
<proteinExistence type="predicted"/>
<keyword evidence="2" id="KW-0472">Membrane</keyword>
<dbReference type="Proteomes" id="UP000835052">
    <property type="component" value="Unassembled WGS sequence"/>
</dbReference>
<accession>A0A8S1HTU5</accession>
<evidence type="ECO:0000256" key="1">
    <source>
        <dbReference type="SAM" id="MobiDB-lite"/>
    </source>
</evidence>
<keyword evidence="4" id="KW-1185">Reference proteome</keyword>
<feature type="transmembrane region" description="Helical" evidence="2">
    <location>
        <begin position="6"/>
        <end position="33"/>
    </location>
</feature>
<sequence length="155" mass="17807">MSFFGLTVIDVLAVCLGVALAVALMIIILNCFVTCWNVFFHRPAEKCDVERLPDDYIEEIRRLLEQHRKVVDEYDCVFDEDRPISSASRVDKSTFVTMRSRTSSGRHSRQNETLKTPVNSKESLNNEEAIEEKRRTWTGLTDSQFEPIGPIAMYT</sequence>
<feature type="region of interest" description="Disordered" evidence="1">
    <location>
        <begin position="99"/>
        <end position="133"/>
    </location>
</feature>
<keyword evidence="2" id="KW-1133">Transmembrane helix</keyword>
<feature type="compositionally biased region" description="Polar residues" evidence="1">
    <location>
        <begin position="99"/>
        <end position="123"/>
    </location>
</feature>
<keyword evidence="2" id="KW-0812">Transmembrane</keyword>
<comment type="caution">
    <text evidence="3">The sequence shown here is derived from an EMBL/GenBank/DDBJ whole genome shotgun (WGS) entry which is preliminary data.</text>
</comment>
<evidence type="ECO:0000313" key="3">
    <source>
        <dbReference type="EMBL" id="CAD6197980.1"/>
    </source>
</evidence>